<dbReference type="EMBL" id="AP023356">
    <property type="protein sequence ID" value="BCJ45425.1"/>
    <property type="molecule type" value="Genomic_DNA"/>
</dbReference>
<feature type="transmembrane region" description="Helical" evidence="7">
    <location>
        <begin position="168"/>
        <end position="187"/>
    </location>
</feature>
<feature type="domain" description="VTT" evidence="8">
    <location>
        <begin position="103"/>
        <end position="219"/>
    </location>
</feature>
<feature type="transmembrane region" description="Helical" evidence="7">
    <location>
        <begin position="115"/>
        <end position="139"/>
    </location>
</feature>
<evidence type="ECO:0000256" key="6">
    <source>
        <dbReference type="ARBA" id="ARBA00023136"/>
    </source>
</evidence>
<feature type="transmembrane region" description="Helical" evidence="7">
    <location>
        <begin position="51"/>
        <end position="73"/>
    </location>
</feature>
<dbReference type="PANTHER" id="PTHR12677:SF59">
    <property type="entry name" value="GOLGI APPARATUS MEMBRANE PROTEIN TVP38-RELATED"/>
    <property type="match status" value="1"/>
</dbReference>
<reference evidence="9 10" key="1">
    <citation type="submission" date="2020-08" db="EMBL/GenBank/DDBJ databases">
        <title>Whole genome shotgun sequence of Actinoplanes ianthinogenes NBRC 13996.</title>
        <authorList>
            <person name="Komaki H."/>
            <person name="Tamura T."/>
        </authorList>
    </citation>
    <scope>NUCLEOTIDE SEQUENCE [LARGE SCALE GENOMIC DNA]</scope>
    <source>
        <strain evidence="9 10">NBRC 13996</strain>
    </source>
</reference>
<evidence type="ECO:0000256" key="5">
    <source>
        <dbReference type="ARBA" id="ARBA00022989"/>
    </source>
</evidence>
<evidence type="ECO:0000256" key="4">
    <source>
        <dbReference type="ARBA" id="ARBA00022692"/>
    </source>
</evidence>
<feature type="transmembrane region" description="Helical" evidence="7">
    <location>
        <begin position="199"/>
        <end position="223"/>
    </location>
</feature>
<dbReference type="InterPro" id="IPR032816">
    <property type="entry name" value="VTT_dom"/>
</dbReference>
<protein>
    <recommendedName>
        <fullName evidence="7">TVP38/TMEM64 family membrane protein</fullName>
    </recommendedName>
</protein>
<dbReference type="RefSeq" id="WP_189335722.1">
    <property type="nucleotide sequence ID" value="NZ_AP023356.1"/>
</dbReference>
<keyword evidence="5 7" id="KW-1133">Transmembrane helix</keyword>
<evidence type="ECO:0000256" key="7">
    <source>
        <dbReference type="RuleBase" id="RU366058"/>
    </source>
</evidence>
<feature type="transmembrane region" description="Helical" evidence="7">
    <location>
        <begin position="229"/>
        <end position="247"/>
    </location>
</feature>
<keyword evidence="4 7" id="KW-0812">Transmembrane</keyword>
<evidence type="ECO:0000256" key="3">
    <source>
        <dbReference type="ARBA" id="ARBA00022475"/>
    </source>
</evidence>
<organism evidence="9 10">
    <name type="scientific">Actinoplanes ianthinogenes</name>
    <dbReference type="NCBI Taxonomy" id="122358"/>
    <lineage>
        <taxon>Bacteria</taxon>
        <taxon>Bacillati</taxon>
        <taxon>Actinomycetota</taxon>
        <taxon>Actinomycetes</taxon>
        <taxon>Micromonosporales</taxon>
        <taxon>Micromonosporaceae</taxon>
        <taxon>Actinoplanes</taxon>
    </lineage>
</organism>
<evidence type="ECO:0000259" key="8">
    <source>
        <dbReference type="Pfam" id="PF09335"/>
    </source>
</evidence>
<keyword evidence="6 7" id="KW-0472">Membrane</keyword>
<comment type="similarity">
    <text evidence="2 7">Belongs to the TVP38/TMEM64 family.</text>
</comment>
<keyword evidence="10" id="KW-1185">Reference proteome</keyword>
<accession>A0ABM7M1D0</accession>
<evidence type="ECO:0000256" key="2">
    <source>
        <dbReference type="ARBA" id="ARBA00008640"/>
    </source>
</evidence>
<evidence type="ECO:0000313" key="10">
    <source>
        <dbReference type="Proteomes" id="UP000676967"/>
    </source>
</evidence>
<dbReference type="Pfam" id="PF09335">
    <property type="entry name" value="VTT_dom"/>
    <property type="match status" value="1"/>
</dbReference>
<dbReference type="PANTHER" id="PTHR12677">
    <property type="entry name" value="GOLGI APPARATUS MEMBRANE PROTEIN TVP38-RELATED"/>
    <property type="match status" value="1"/>
</dbReference>
<proteinExistence type="inferred from homology"/>
<evidence type="ECO:0000313" key="9">
    <source>
        <dbReference type="EMBL" id="BCJ45425.1"/>
    </source>
</evidence>
<sequence length="266" mass="26626">MTDKPERPVGALAGDSQAAPISRSVAVLEPPVAAVPAEPEAHAPISRKRRLVRLGVLTALIGGLAVAASTLPLRDIGDAVVALGPGAAVAVAVLGGLLLSVLVPRTAVTVACGALLGAATGAIAALAAAVIAAIATYYAGRWAGRGALQAKAGGRLARLDGWLNRRGLAAVLLVRFLPLAPFGLVGYAYGTTSVCRKRYLLGTTIAAIPSTVTYAVIGAAVAAPGRMSAITIAPAAISFILSTAIVIRWRQTSRRAAGPVATATPA</sequence>
<dbReference type="Proteomes" id="UP000676967">
    <property type="component" value="Chromosome"/>
</dbReference>
<keyword evidence="3 7" id="KW-1003">Cell membrane</keyword>
<comment type="subcellular location">
    <subcellularLocation>
        <location evidence="1 7">Cell membrane</location>
        <topology evidence="1 7">Multi-pass membrane protein</topology>
    </subcellularLocation>
</comment>
<name>A0ABM7M1D0_9ACTN</name>
<dbReference type="InterPro" id="IPR015414">
    <property type="entry name" value="TMEM64"/>
</dbReference>
<feature type="transmembrane region" description="Helical" evidence="7">
    <location>
        <begin position="79"/>
        <end position="103"/>
    </location>
</feature>
<gene>
    <name evidence="9" type="ORF">Aiant_60820</name>
</gene>
<evidence type="ECO:0000256" key="1">
    <source>
        <dbReference type="ARBA" id="ARBA00004651"/>
    </source>
</evidence>